<dbReference type="InterPro" id="IPR033130">
    <property type="entry name" value="RNase_T2_His_AS_2"/>
</dbReference>
<dbReference type="InterPro" id="IPR036430">
    <property type="entry name" value="RNase_T2-like_sf"/>
</dbReference>
<dbReference type="GO" id="GO:0033897">
    <property type="term" value="F:ribonuclease T2 activity"/>
    <property type="evidence" value="ECO:0007669"/>
    <property type="project" value="InterPro"/>
</dbReference>
<comment type="similarity">
    <text evidence="1 4">Belongs to the RNase T2 family.</text>
</comment>
<feature type="active site" evidence="3">
    <location>
        <position position="108"/>
    </location>
</feature>
<dbReference type="EMBL" id="UZAN01042283">
    <property type="protein sequence ID" value="VDP75506.1"/>
    <property type="molecule type" value="Genomic_DNA"/>
</dbReference>
<evidence type="ECO:0000256" key="3">
    <source>
        <dbReference type="PIRSR" id="PIRSR633697-1"/>
    </source>
</evidence>
<dbReference type="GO" id="GO:0006401">
    <property type="term" value="P:RNA catabolic process"/>
    <property type="evidence" value="ECO:0007669"/>
    <property type="project" value="TreeGrafter"/>
</dbReference>
<name>A0A183AEP4_9TREM</name>
<dbReference type="PROSITE" id="PS00531">
    <property type="entry name" value="RNASE_T2_2"/>
    <property type="match status" value="1"/>
</dbReference>
<dbReference type="AlphaFoldDB" id="A0A183AEP4"/>
<keyword evidence="7" id="KW-1185">Reference proteome</keyword>
<dbReference type="InterPro" id="IPR033697">
    <property type="entry name" value="Ribonuclease_T2_eukaryotic"/>
</dbReference>
<sequence length="209" mass="23793">MRLILGLLLLATACVGELHWDYITFTQQWAGTLCNFKHCLAKPVDPDFTIHGLWPTKWPKGEPEECPIAPPFDESLLKPILKNLRRFWPDLLSTADPDQFWKHEWYKHGRCAIEDTIIKNEFGYFNTSLLLKSRIPLMEILKKAGIVPNNQIIVQKKTAQLLEIRVCVNPQLQLIDCYDDGVGDLLGDFPHGTANAISCPTEFILPALN</sequence>
<dbReference type="CDD" id="cd01061">
    <property type="entry name" value="RNase_T2_euk"/>
    <property type="match status" value="1"/>
</dbReference>
<accession>A0A183AEP4</accession>
<dbReference type="GO" id="GO:0003723">
    <property type="term" value="F:RNA binding"/>
    <property type="evidence" value="ECO:0007669"/>
    <property type="project" value="InterPro"/>
</dbReference>
<evidence type="ECO:0000313" key="8">
    <source>
        <dbReference type="WBParaSite" id="ECPE_0000544201-mRNA-1"/>
    </source>
</evidence>
<evidence type="ECO:0000313" key="7">
    <source>
        <dbReference type="Proteomes" id="UP000272942"/>
    </source>
</evidence>
<dbReference type="Gene3D" id="3.90.730.10">
    <property type="entry name" value="Ribonuclease T2-like"/>
    <property type="match status" value="1"/>
</dbReference>
<feature type="active site" evidence="3">
    <location>
        <position position="104"/>
    </location>
</feature>
<protein>
    <submittedName>
        <fullName evidence="8">Ribonuclease T(2)</fullName>
    </submittedName>
</protein>
<proteinExistence type="inferred from homology"/>
<dbReference type="PANTHER" id="PTHR11240:SF22">
    <property type="entry name" value="RIBONUCLEASE T2"/>
    <property type="match status" value="1"/>
</dbReference>
<feature type="signal peptide" evidence="5">
    <location>
        <begin position="1"/>
        <end position="16"/>
    </location>
</feature>
<feature type="chain" id="PRO_5043138015" evidence="5">
    <location>
        <begin position="17"/>
        <end position="209"/>
    </location>
</feature>
<evidence type="ECO:0000256" key="2">
    <source>
        <dbReference type="ARBA" id="ARBA00023157"/>
    </source>
</evidence>
<dbReference type="OrthoDB" id="435754at2759"/>
<evidence type="ECO:0000256" key="4">
    <source>
        <dbReference type="RuleBase" id="RU004328"/>
    </source>
</evidence>
<dbReference type="WBParaSite" id="ECPE_0000544201-mRNA-1">
    <property type="protein sequence ID" value="ECPE_0000544201-mRNA-1"/>
    <property type="gene ID" value="ECPE_0000544201"/>
</dbReference>
<dbReference type="InterPro" id="IPR001568">
    <property type="entry name" value="RNase_T2-like"/>
</dbReference>
<reference evidence="6 7" key="2">
    <citation type="submission" date="2018-11" db="EMBL/GenBank/DDBJ databases">
        <authorList>
            <consortium name="Pathogen Informatics"/>
        </authorList>
    </citation>
    <scope>NUCLEOTIDE SEQUENCE [LARGE SCALE GENOMIC DNA]</scope>
    <source>
        <strain evidence="6 7">Egypt</strain>
    </source>
</reference>
<feature type="active site" evidence="3">
    <location>
        <position position="51"/>
    </location>
</feature>
<organism evidence="8">
    <name type="scientific">Echinostoma caproni</name>
    <dbReference type="NCBI Taxonomy" id="27848"/>
    <lineage>
        <taxon>Eukaryota</taxon>
        <taxon>Metazoa</taxon>
        <taxon>Spiralia</taxon>
        <taxon>Lophotrochozoa</taxon>
        <taxon>Platyhelminthes</taxon>
        <taxon>Trematoda</taxon>
        <taxon>Digenea</taxon>
        <taxon>Plagiorchiida</taxon>
        <taxon>Echinostomata</taxon>
        <taxon>Echinostomatoidea</taxon>
        <taxon>Echinostomatidae</taxon>
        <taxon>Echinostoma</taxon>
    </lineage>
</organism>
<dbReference type="GO" id="GO:0005576">
    <property type="term" value="C:extracellular region"/>
    <property type="evidence" value="ECO:0007669"/>
    <property type="project" value="TreeGrafter"/>
</dbReference>
<dbReference type="PANTHER" id="PTHR11240">
    <property type="entry name" value="RIBONUCLEASE T2"/>
    <property type="match status" value="1"/>
</dbReference>
<evidence type="ECO:0000256" key="5">
    <source>
        <dbReference type="SAM" id="SignalP"/>
    </source>
</evidence>
<dbReference type="SUPFAM" id="SSF55895">
    <property type="entry name" value="Ribonuclease Rh-like"/>
    <property type="match status" value="1"/>
</dbReference>
<gene>
    <name evidence="6" type="ORF">ECPE_LOCUS5429</name>
</gene>
<dbReference type="Pfam" id="PF00445">
    <property type="entry name" value="Ribonuclease_T2"/>
    <property type="match status" value="1"/>
</dbReference>
<evidence type="ECO:0000313" key="6">
    <source>
        <dbReference type="EMBL" id="VDP75506.1"/>
    </source>
</evidence>
<dbReference type="PROSITE" id="PS00530">
    <property type="entry name" value="RNASE_T2_1"/>
    <property type="match status" value="1"/>
</dbReference>
<reference evidence="8" key="1">
    <citation type="submission" date="2016-06" db="UniProtKB">
        <authorList>
            <consortium name="WormBaseParasite"/>
        </authorList>
    </citation>
    <scope>IDENTIFICATION</scope>
</reference>
<dbReference type="Proteomes" id="UP000272942">
    <property type="component" value="Unassembled WGS sequence"/>
</dbReference>
<keyword evidence="2" id="KW-1015">Disulfide bond</keyword>
<evidence type="ECO:0000256" key="1">
    <source>
        <dbReference type="ARBA" id="ARBA00007469"/>
    </source>
</evidence>
<keyword evidence="5" id="KW-0732">Signal</keyword>
<dbReference type="InterPro" id="IPR018188">
    <property type="entry name" value="RNase_T2_His_AS_1"/>
</dbReference>